<dbReference type="Proteomes" id="UP000199529">
    <property type="component" value="Unassembled WGS sequence"/>
</dbReference>
<evidence type="ECO:0000313" key="3">
    <source>
        <dbReference type="Proteomes" id="UP000199529"/>
    </source>
</evidence>
<protein>
    <recommendedName>
        <fullName evidence="4">Collagen, type I/II/III/V/XI/XXIV/XXVII, alpha</fullName>
    </recommendedName>
</protein>
<feature type="compositionally biased region" description="Basic and acidic residues" evidence="1">
    <location>
        <begin position="224"/>
        <end position="234"/>
    </location>
</feature>
<dbReference type="AlphaFoldDB" id="A0A1H3L5R7"/>
<evidence type="ECO:0008006" key="4">
    <source>
        <dbReference type="Google" id="ProtNLM"/>
    </source>
</evidence>
<keyword evidence="3" id="KW-1185">Reference proteome</keyword>
<proteinExistence type="predicted"/>
<name>A0A1H3L5R7_9PSEU</name>
<evidence type="ECO:0000256" key="1">
    <source>
        <dbReference type="SAM" id="MobiDB-lite"/>
    </source>
</evidence>
<feature type="compositionally biased region" description="Low complexity" evidence="1">
    <location>
        <begin position="911"/>
        <end position="934"/>
    </location>
</feature>
<feature type="compositionally biased region" description="Pro residues" evidence="1">
    <location>
        <begin position="241"/>
        <end position="252"/>
    </location>
</feature>
<feature type="compositionally biased region" description="Pro residues" evidence="1">
    <location>
        <begin position="375"/>
        <end position="387"/>
    </location>
</feature>
<organism evidence="2 3">
    <name type="scientific">Saccharopolyspora shandongensis</name>
    <dbReference type="NCBI Taxonomy" id="418495"/>
    <lineage>
        <taxon>Bacteria</taxon>
        <taxon>Bacillati</taxon>
        <taxon>Actinomycetota</taxon>
        <taxon>Actinomycetes</taxon>
        <taxon>Pseudonocardiales</taxon>
        <taxon>Pseudonocardiaceae</taxon>
        <taxon>Saccharopolyspora</taxon>
    </lineage>
</organism>
<dbReference type="RefSeq" id="WP_093270804.1">
    <property type="nucleotide sequence ID" value="NZ_FNOK01000030.1"/>
</dbReference>
<dbReference type="EMBL" id="FNOK01000030">
    <property type="protein sequence ID" value="SDY59782.1"/>
    <property type="molecule type" value="Genomic_DNA"/>
</dbReference>
<feature type="compositionally biased region" description="Basic and acidic residues" evidence="1">
    <location>
        <begin position="758"/>
        <end position="773"/>
    </location>
</feature>
<feature type="region of interest" description="Disordered" evidence="1">
    <location>
        <begin position="213"/>
        <end position="726"/>
    </location>
</feature>
<feature type="compositionally biased region" description="Low complexity" evidence="1">
    <location>
        <begin position="518"/>
        <end position="563"/>
    </location>
</feature>
<feature type="compositionally biased region" description="Pro residues" evidence="1">
    <location>
        <begin position="339"/>
        <end position="351"/>
    </location>
</feature>
<feature type="compositionally biased region" description="Acidic residues" evidence="1">
    <location>
        <begin position="893"/>
        <end position="904"/>
    </location>
</feature>
<dbReference type="STRING" id="418495.SAMN05216215_103021"/>
<feature type="region of interest" description="Disordered" evidence="1">
    <location>
        <begin position="818"/>
        <end position="934"/>
    </location>
</feature>
<feature type="compositionally biased region" description="Gly residues" evidence="1">
    <location>
        <begin position="271"/>
        <end position="284"/>
    </location>
</feature>
<gene>
    <name evidence="2" type="ORF">SAMN05216215_103021</name>
</gene>
<evidence type="ECO:0000313" key="2">
    <source>
        <dbReference type="EMBL" id="SDY59782.1"/>
    </source>
</evidence>
<reference evidence="3" key="1">
    <citation type="submission" date="2016-10" db="EMBL/GenBank/DDBJ databases">
        <authorList>
            <person name="Varghese N."/>
            <person name="Submissions S."/>
        </authorList>
    </citation>
    <scope>NUCLEOTIDE SEQUENCE [LARGE SCALE GENOMIC DNA]</scope>
    <source>
        <strain evidence="3">CGMCC 4.3530</strain>
    </source>
</reference>
<sequence length="934" mass="92888">MADDDKYNKDGFKLGPKGGVLADPGANLSDNKDFESWDWKQIKAAIVGYAAVPSDGIPHSTPFSDPDSLRYASVVINRARAGLDYLAENIKMQSEALAGENGAWKSGAADAFRSMTLLFAAKLKSKAEQINGGEAVGTNNVPSQLWTSGNYLQWAKDTIDWIDGYYASWVATNGTKMGNGLARISDYPELVTQMGDDMKKVVRILAGQYILNTDKVTPPNPADFDFKKDPKLGDNDSGGSKPPPNLTDPPPGGGDTAKKPPSVDAPPPGGGPNSGGGPTGGGGPKSPPSVNAPKPPGTGAGNFAAKPPSVDAPPGTGGSNVPKPPSVNAPPGTGGSNAPKPPSVSVPPPPGSGGSNAPKPPSVNAPPGTGGNNAPKPPSVSVPPPPGSGGSNAPKPPSVNAPPGTGGNNAPKPVNVPPPVKSGGGSGTGTGLKPPAPLNVSAPPGTEAGAGNPHGNAVKPPVPNGAEWQAPRSGSGTGQSGPGVPPPAAPPGAGGGQPAAADRPDAAGLLGGETAPWEGVTPPSVGGPSEVPSAAAKPEEWAAPPANAQGAPGNQAPGAGFQPPMVPPGAGGGGQPSAADRPDAAGLLGGETEPWLSGADDVSEIDADYAPSSKPESWANAADPVPADAEEEAVTPMLSAPVGPPVTSVSDVDSETEEDAGERATAAPREAEVSAVPAAPPAGWAVTSGNEPGDEPWEISLPPAAAPEGWAARSDVVSPDASAPTTAAALVAGAATAAGAMTPAAAPRNGANSSGDAPRTRPPEPTPDRDSDRAFPVPGIDSVVVVRAAEAVRDTKAWDTGAKDLVLPAAPLPPAVVSSGPAGWGDDFPAVTPKAAEPVGPEPEPTGHATYRRKKPGEATTIVDSWEPPPSCGDEYSVPPEEREAYLASLHDEPEEEDEETDAEQAERSAADLLNASDSSWGGSGAARATGVLE</sequence>
<feature type="region of interest" description="Disordered" evidence="1">
    <location>
        <begin position="742"/>
        <end position="779"/>
    </location>
</feature>
<dbReference type="OrthoDB" id="3298759at2"/>
<accession>A0A1H3L5R7</accession>